<dbReference type="EMBL" id="FOTW01000008">
    <property type="protein sequence ID" value="SFL81474.1"/>
    <property type="molecule type" value="Genomic_DNA"/>
</dbReference>
<comment type="similarity">
    <text evidence="1">Belongs to the LysR transcriptional regulatory family.</text>
</comment>
<protein>
    <submittedName>
        <fullName evidence="3">LysR substrate binding domain-containing protein</fullName>
    </submittedName>
</protein>
<evidence type="ECO:0000259" key="2">
    <source>
        <dbReference type="Pfam" id="PF03466"/>
    </source>
</evidence>
<reference evidence="3 4" key="1">
    <citation type="submission" date="2016-10" db="EMBL/GenBank/DDBJ databases">
        <authorList>
            <person name="de Groot N.N."/>
        </authorList>
    </citation>
    <scope>NUCLEOTIDE SEQUENCE [LARGE SCALE GENOMIC DNA]</scope>
    <source>
        <strain evidence="3 4">ATCC 43154</strain>
    </source>
</reference>
<keyword evidence="4" id="KW-1185">Reference proteome</keyword>
<evidence type="ECO:0000313" key="3">
    <source>
        <dbReference type="EMBL" id="SFL81474.1"/>
    </source>
</evidence>
<organism evidence="3 4">
    <name type="scientific">Rugamonas rubra</name>
    <dbReference type="NCBI Taxonomy" id="758825"/>
    <lineage>
        <taxon>Bacteria</taxon>
        <taxon>Pseudomonadati</taxon>
        <taxon>Pseudomonadota</taxon>
        <taxon>Betaproteobacteria</taxon>
        <taxon>Burkholderiales</taxon>
        <taxon>Oxalobacteraceae</taxon>
        <taxon>Telluria group</taxon>
        <taxon>Rugamonas</taxon>
    </lineage>
</organism>
<sequence length="148" mass="16640">MLWWRHAGGPLRIYCHPGFGRDQLAPLLPRFAAKQADIVLDVTMDDKNVDLVEDGFDVGIYIGIQKIEPSMVARRLATSNVILCAAPAAPRELRGHDCLNYAYEELRHQWPMRCGAKELVPRAGGRPVAAGRLSGAGWSLPRRRRYHR</sequence>
<accession>A0A1I4KRQ5</accession>
<dbReference type="PANTHER" id="PTHR30537">
    <property type="entry name" value="HTH-TYPE TRANSCRIPTIONAL REGULATOR"/>
    <property type="match status" value="1"/>
</dbReference>
<proteinExistence type="inferred from homology"/>
<dbReference type="InterPro" id="IPR005119">
    <property type="entry name" value="LysR_subst-bd"/>
</dbReference>
<dbReference type="AlphaFoldDB" id="A0A1I4KRQ5"/>
<gene>
    <name evidence="3" type="ORF">SAMN02982985_01595</name>
</gene>
<dbReference type="Proteomes" id="UP000199470">
    <property type="component" value="Unassembled WGS sequence"/>
</dbReference>
<dbReference type="PANTHER" id="PTHR30537:SF5">
    <property type="entry name" value="HTH-TYPE TRANSCRIPTIONAL ACTIVATOR TTDR-RELATED"/>
    <property type="match status" value="1"/>
</dbReference>
<evidence type="ECO:0000313" key="4">
    <source>
        <dbReference type="Proteomes" id="UP000199470"/>
    </source>
</evidence>
<name>A0A1I4KRQ5_9BURK</name>
<dbReference type="InterPro" id="IPR058163">
    <property type="entry name" value="LysR-type_TF_proteobact-type"/>
</dbReference>
<dbReference type="SUPFAM" id="SSF53850">
    <property type="entry name" value="Periplasmic binding protein-like II"/>
    <property type="match status" value="1"/>
</dbReference>
<evidence type="ECO:0000256" key="1">
    <source>
        <dbReference type="ARBA" id="ARBA00009437"/>
    </source>
</evidence>
<dbReference type="Pfam" id="PF03466">
    <property type="entry name" value="LysR_substrate"/>
    <property type="match status" value="1"/>
</dbReference>
<feature type="domain" description="LysR substrate-binding" evidence="2">
    <location>
        <begin position="7"/>
        <end position="122"/>
    </location>
</feature>
<dbReference type="OrthoDB" id="9786526at2"/>
<dbReference type="STRING" id="758825.SAMN02982985_01595"/>
<dbReference type="Gene3D" id="3.40.190.290">
    <property type="match status" value="1"/>
</dbReference>